<comment type="caution">
    <text evidence="7">The sequence shown here is derived from an EMBL/GenBank/DDBJ whole genome shotgun (WGS) entry which is preliminary data.</text>
</comment>
<keyword evidence="4 6" id="KW-0472">Membrane</keyword>
<evidence type="ECO:0000256" key="3">
    <source>
        <dbReference type="ARBA" id="ARBA00022989"/>
    </source>
</evidence>
<evidence type="ECO:0000256" key="6">
    <source>
        <dbReference type="SAM" id="Phobius"/>
    </source>
</evidence>
<evidence type="ECO:0000256" key="1">
    <source>
        <dbReference type="ARBA" id="ARBA00004141"/>
    </source>
</evidence>
<organism evidence="7 8">
    <name type="scientific">Thielaviopsis punctulata</name>
    <dbReference type="NCBI Taxonomy" id="72032"/>
    <lineage>
        <taxon>Eukaryota</taxon>
        <taxon>Fungi</taxon>
        <taxon>Dikarya</taxon>
        <taxon>Ascomycota</taxon>
        <taxon>Pezizomycotina</taxon>
        <taxon>Sordariomycetes</taxon>
        <taxon>Hypocreomycetidae</taxon>
        <taxon>Microascales</taxon>
        <taxon>Ceratocystidaceae</taxon>
        <taxon>Thielaviopsis</taxon>
    </lineage>
</organism>
<feature type="transmembrane region" description="Helical" evidence="6">
    <location>
        <begin position="410"/>
        <end position="428"/>
    </location>
</feature>
<dbReference type="InterPro" id="IPR002293">
    <property type="entry name" value="AA/rel_permease1"/>
</dbReference>
<dbReference type="GO" id="GO:0015179">
    <property type="term" value="F:L-amino acid transmembrane transporter activity"/>
    <property type="evidence" value="ECO:0007669"/>
    <property type="project" value="TreeGrafter"/>
</dbReference>
<feature type="region of interest" description="Disordered" evidence="5">
    <location>
        <begin position="1"/>
        <end position="22"/>
    </location>
</feature>
<dbReference type="AlphaFoldDB" id="A0A0F4ZGC3"/>
<dbReference type="OrthoDB" id="10062876at2759"/>
<dbReference type="PIRSF" id="PIRSF006060">
    <property type="entry name" value="AA_transporter"/>
    <property type="match status" value="1"/>
</dbReference>
<feature type="transmembrane region" description="Helical" evidence="6">
    <location>
        <begin position="132"/>
        <end position="158"/>
    </location>
</feature>
<feature type="transmembrane region" description="Helical" evidence="6">
    <location>
        <begin position="60"/>
        <end position="80"/>
    </location>
</feature>
<evidence type="ECO:0000256" key="5">
    <source>
        <dbReference type="SAM" id="MobiDB-lite"/>
    </source>
</evidence>
<keyword evidence="8" id="KW-1185">Reference proteome</keyword>
<feature type="transmembrane region" description="Helical" evidence="6">
    <location>
        <begin position="210"/>
        <end position="232"/>
    </location>
</feature>
<dbReference type="PANTHER" id="PTHR11785:SF402">
    <property type="entry name" value="AMINO ACID TRANSPORTER (EUROFUNG)"/>
    <property type="match status" value="1"/>
</dbReference>
<evidence type="ECO:0000313" key="7">
    <source>
        <dbReference type="EMBL" id="KKA29151.1"/>
    </source>
</evidence>
<keyword evidence="2 6" id="KW-0812">Transmembrane</keyword>
<name>A0A0F4ZGC3_9PEZI</name>
<gene>
    <name evidence="7" type="ORF">TD95_003534</name>
</gene>
<protein>
    <recommendedName>
        <fullName evidence="9">Amino acid permease/ SLC12A domain-containing protein</fullName>
    </recommendedName>
</protein>
<feature type="transmembrane region" description="Helical" evidence="6">
    <location>
        <begin position="304"/>
        <end position="325"/>
    </location>
</feature>
<accession>A0A0F4ZGC3</accession>
<sequence>MTSEEAPLLNPKPKLASHSSSSSDSAVYDAAVATAAYDAEHADTVTGTLPALAKLGTVEAFGILISIVIGSGIFTSPGAIDANVPSPAAALGIWLAGGLLAWMGAGTMAELGTAIGGEGGIQPYLQYIYGDIVGFLAAWTWLLAVMPATLAILSIVFIDTLLSASAAGANASWAVRKTLSIAVLCVFSLANCISTRATTTLNAFFVATKFATIIAVVLAGIAVLVCATPGFGGDDWRARSWLAPRALPLADGGWIDWTRLSAWEALGHYSAALYAALWAYSGWDKVVYVSAEMGEPARQLPAAINMALPTIIACFMAANAAYYVLLPWAEISATDSIAVTAVARLAGPVVGLLISVMIGLVIAGSLLGNSFVAGRMGVSAANKNWMPRPLSHLSRLSLPFSAPSAAPGDVPVVSIGMATALATVYILLGDFRALVTFNGLGEFTFFFLTVSGAVILRVREPALARPYKPPIVVPLGFTMVSGFVVVRGATFAPAQAAVLGGLWVVGVVYYVYRQQA</sequence>
<proteinExistence type="predicted"/>
<reference evidence="7 8" key="1">
    <citation type="submission" date="2015-03" db="EMBL/GenBank/DDBJ databases">
        <authorList>
            <person name="Radwan O."/>
            <person name="Al-Naeli F.A."/>
            <person name="Rendon G.A."/>
            <person name="Fields C."/>
        </authorList>
    </citation>
    <scope>NUCLEOTIDE SEQUENCE [LARGE SCALE GENOMIC DNA]</scope>
    <source>
        <strain evidence="7">CR-DP1</strain>
    </source>
</reference>
<comment type="subcellular location">
    <subcellularLocation>
        <location evidence="1">Membrane</location>
        <topology evidence="1">Multi-pass membrane protein</topology>
    </subcellularLocation>
</comment>
<dbReference type="Pfam" id="PF13520">
    <property type="entry name" value="AA_permease_2"/>
    <property type="match status" value="1"/>
</dbReference>
<feature type="transmembrane region" description="Helical" evidence="6">
    <location>
        <begin position="178"/>
        <end position="198"/>
    </location>
</feature>
<dbReference type="InterPro" id="IPR050598">
    <property type="entry name" value="AminoAcid_Transporter"/>
</dbReference>
<evidence type="ECO:0000256" key="4">
    <source>
        <dbReference type="ARBA" id="ARBA00023136"/>
    </source>
</evidence>
<feature type="transmembrane region" description="Helical" evidence="6">
    <location>
        <begin position="92"/>
        <end position="111"/>
    </location>
</feature>
<feature type="transmembrane region" description="Helical" evidence="6">
    <location>
        <begin position="345"/>
        <end position="367"/>
    </location>
</feature>
<feature type="transmembrane region" description="Helical" evidence="6">
    <location>
        <begin position="440"/>
        <end position="458"/>
    </location>
</feature>
<dbReference type="EMBL" id="LAEV01000950">
    <property type="protein sequence ID" value="KKA29151.1"/>
    <property type="molecule type" value="Genomic_DNA"/>
</dbReference>
<dbReference type="GO" id="GO:0016020">
    <property type="term" value="C:membrane"/>
    <property type="evidence" value="ECO:0007669"/>
    <property type="project" value="UniProtKB-SubCell"/>
</dbReference>
<evidence type="ECO:0000313" key="8">
    <source>
        <dbReference type="Proteomes" id="UP000033483"/>
    </source>
</evidence>
<evidence type="ECO:0000256" key="2">
    <source>
        <dbReference type="ARBA" id="ARBA00022692"/>
    </source>
</evidence>
<dbReference type="Proteomes" id="UP000033483">
    <property type="component" value="Unassembled WGS sequence"/>
</dbReference>
<keyword evidence="3 6" id="KW-1133">Transmembrane helix</keyword>
<evidence type="ECO:0008006" key="9">
    <source>
        <dbReference type="Google" id="ProtNLM"/>
    </source>
</evidence>
<feature type="transmembrane region" description="Helical" evidence="6">
    <location>
        <begin position="266"/>
        <end position="283"/>
    </location>
</feature>
<dbReference type="Gene3D" id="1.20.1740.10">
    <property type="entry name" value="Amino acid/polyamine transporter I"/>
    <property type="match status" value="1"/>
</dbReference>
<dbReference type="PANTHER" id="PTHR11785">
    <property type="entry name" value="AMINO ACID TRANSPORTER"/>
    <property type="match status" value="1"/>
</dbReference>
<feature type="transmembrane region" description="Helical" evidence="6">
    <location>
        <begin position="494"/>
        <end position="512"/>
    </location>
</feature>